<proteinExistence type="predicted"/>
<dbReference type="InterPro" id="IPR009081">
    <property type="entry name" value="PP-bd_ACP"/>
</dbReference>
<dbReference type="Pfam" id="PF00501">
    <property type="entry name" value="AMP-binding"/>
    <property type="match status" value="2"/>
</dbReference>
<dbReference type="SMART" id="SM00823">
    <property type="entry name" value="PKS_PP"/>
    <property type="match status" value="2"/>
</dbReference>
<feature type="region of interest" description="Disordered" evidence="4">
    <location>
        <begin position="1501"/>
        <end position="1526"/>
    </location>
</feature>
<name>A0ABT0FVY4_9ACTN</name>
<dbReference type="Pfam" id="PF00550">
    <property type="entry name" value="PP-binding"/>
    <property type="match status" value="2"/>
</dbReference>
<evidence type="ECO:0000256" key="1">
    <source>
        <dbReference type="ARBA" id="ARBA00001957"/>
    </source>
</evidence>
<feature type="compositionally biased region" description="Basic and acidic residues" evidence="4">
    <location>
        <begin position="1512"/>
        <end position="1522"/>
    </location>
</feature>
<dbReference type="Gene3D" id="3.30.300.30">
    <property type="match status" value="2"/>
</dbReference>
<dbReference type="Pfam" id="PF13193">
    <property type="entry name" value="AMP-binding_C"/>
    <property type="match status" value="2"/>
</dbReference>
<dbReference type="SUPFAM" id="SSF56801">
    <property type="entry name" value="Acetyl-CoA synthetase-like"/>
    <property type="match status" value="2"/>
</dbReference>
<reference evidence="6 7" key="1">
    <citation type="submission" date="2022-04" db="EMBL/GenBank/DDBJ databases">
        <title>Genome draft of Actinomadura sp. ATCC 31491.</title>
        <authorList>
            <person name="Shi X."/>
            <person name="Du Y."/>
        </authorList>
    </citation>
    <scope>NUCLEOTIDE SEQUENCE [LARGE SCALE GENOMIC DNA]</scope>
    <source>
        <strain evidence="6 7">ATCC 31491</strain>
    </source>
</reference>
<dbReference type="Gene3D" id="3.40.50.980">
    <property type="match status" value="4"/>
</dbReference>
<protein>
    <submittedName>
        <fullName evidence="6">Amino acid adenylation domain-containing protein</fullName>
    </submittedName>
</protein>
<dbReference type="NCBIfam" id="TIGR01733">
    <property type="entry name" value="AA-adenyl-dom"/>
    <property type="match status" value="2"/>
</dbReference>
<dbReference type="InterPro" id="IPR000873">
    <property type="entry name" value="AMP-dep_synth/lig_dom"/>
</dbReference>
<dbReference type="InterPro" id="IPR023213">
    <property type="entry name" value="CAT-like_dom_sf"/>
</dbReference>
<dbReference type="Gene3D" id="3.30.559.30">
    <property type="entry name" value="Nonribosomal peptide synthetase, condensation domain"/>
    <property type="match status" value="2"/>
</dbReference>
<dbReference type="SUPFAM" id="SSF47336">
    <property type="entry name" value="ACP-like"/>
    <property type="match status" value="2"/>
</dbReference>
<keyword evidence="3" id="KW-0597">Phosphoprotein</keyword>
<evidence type="ECO:0000256" key="2">
    <source>
        <dbReference type="ARBA" id="ARBA00022450"/>
    </source>
</evidence>
<dbReference type="SUPFAM" id="SSF52777">
    <property type="entry name" value="CoA-dependent acyltransferases"/>
    <property type="match status" value="4"/>
</dbReference>
<gene>
    <name evidence="6" type="ORF">MF672_022235</name>
</gene>
<dbReference type="PROSITE" id="PS00455">
    <property type="entry name" value="AMP_BINDING"/>
    <property type="match status" value="2"/>
</dbReference>
<dbReference type="InterPro" id="IPR025110">
    <property type="entry name" value="AMP-bd_C"/>
</dbReference>
<dbReference type="InterPro" id="IPR036736">
    <property type="entry name" value="ACP-like_sf"/>
</dbReference>
<evidence type="ECO:0000256" key="4">
    <source>
        <dbReference type="SAM" id="MobiDB-lite"/>
    </source>
</evidence>
<dbReference type="Gene3D" id="2.30.38.10">
    <property type="entry name" value="Luciferase, Domain 3"/>
    <property type="match status" value="2"/>
</dbReference>
<feature type="region of interest" description="Disordered" evidence="4">
    <location>
        <begin position="482"/>
        <end position="501"/>
    </location>
</feature>
<dbReference type="InterPro" id="IPR001242">
    <property type="entry name" value="Condensation_dom"/>
</dbReference>
<keyword evidence="7" id="KW-1185">Reference proteome</keyword>
<evidence type="ECO:0000259" key="5">
    <source>
        <dbReference type="PROSITE" id="PS50075"/>
    </source>
</evidence>
<dbReference type="Gene3D" id="1.10.1200.10">
    <property type="entry name" value="ACP-like"/>
    <property type="match status" value="2"/>
</dbReference>
<keyword evidence="2" id="KW-0596">Phosphopantetheine</keyword>
<dbReference type="InterPro" id="IPR010071">
    <property type="entry name" value="AA_adenyl_dom"/>
</dbReference>
<dbReference type="PROSITE" id="PS00012">
    <property type="entry name" value="PHOSPHOPANTETHEINE"/>
    <property type="match status" value="2"/>
</dbReference>
<feature type="region of interest" description="Disordered" evidence="4">
    <location>
        <begin position="1990"/>
        <end position="2011"/>
    </location>
</feature>
<feature type="compositionally biased region" description="Low complexity" evidence="4">
    <location>
        <begin position="487"/>
        <end position="501"/>
    </location>
</feature>
<dbReference type="InterPro" id="IPR006162">
    <property type="entry name" value="Ppantetheine_attach_site"/>
</dbReference>
<dbReference type="Gene3D" id="3.30.559.10">
    <property type="entry name" value="Chloramphenicol acetyltransferase-like domain"/>
    <property type="match status" value="2"/>
</dbReference>
<dbReference type="RefSeq" id="WP_247815384.1">
    <property type="nucleotide sequence ID" value="NZ_JAKRKC020000001.1"/>
</dbReference>
<dbReference type="PANTHER" id="PTHR45527:SF1">
    <property type="entry name" value="FATTY ACID SYNTHASE"/>
    <property type="match status" value="1"/>
</dbReference>
<feature type="domain" description="Carrier" evidence="5">
    <location>
        <begin position="499"/>
        <end position="574"/>
    </location>
</feature>
<feature type="domain" description="Carrier" evidence="5">
    <location>
        <begin position="2015"/>
        <end position="2090"/>
    </location>
</feature>
<dbReference type="Proteomes" id="UP001317259">
    <property type="component" value="Unassembled WGS sequence"/>
</dbReference>
<dbReference type="PROSITE" id="PS50075">
    <property type="entry name" value="CARRIER"/>
    <property type="match status" value="2"/>
</dbReference>
<accession>A0ABT0FVY4</accession>
<dbReference type="InterPro" id="IPR020806">
    <property type="entry name" value="PKS_PP-bd"/>
</dbReference>
<dbReference type="EMBL" id="JAKRKC020000001">
    <property type="protein sequence ID" value="MCK2216501.1"/>
    <property type="molecule type" value="Genomic_DNA"/>
</dbReference>
<evidence type="ECO:0000313" key="6">
    <source>
        <dbReference type="EMBL" id="MCK2216501.1"/>
    </source>
</evidence>
<dbReference type="PANTHER" id="PTHR45527">
    <property type="entry name" value="NONRIBOSOMAL PEPTIDE SYNTHETASE"/>
    <property type="match status" value="1"/>
</dbReference>
<comment type="caution">
    <text evidence="6">The sequence shown here is derived from an EMBL/GenBank/DDBJ whole genome shotgun (WGS) entry which is preliminary data.</text>
</comment>
<organism evidence="6 7">
    <name type="scientific">Actinomadura luzonensis</name>
    <dbReference type="NCBI Taxonomy" id="2805427"/>
    <lineage>
        <taxon>Bacteria</taxon>
        <taxon>Bacillati</taxon>
        <taxon>Actinomycetota</taxon>
        <taxon>Actinomycetes</taxon>
        <taxon>Streptosporangiales</taxon>
        <taxon>Thermomonosporaceae</taxon>
        <taxon>Actinomadura</taxon>
    </lineage>
</organism>
<evidence type="ECO:0000313" key="7">
    <source>
        <dbReference type="Proteomes" id="UP001317259"/>
    </source>
</evidence>
<evidence type="ECO:0000256" key="3">
    <source>
        <dbReference type="ARBA" id="ARBA00022553"/>
    </source>
</evidence>
<dbReference type="InterPro" id="IPR045851">
    <property type="entry name" value="AMP-bd_C_sf"/>
</dbReference>
<dbReference type="Pfam" id="PF00668">
    <property type="entry name" value="Condensation"/>
    <property type="match status" value="2"/>
</dbReference>
<dbReference type="InterPro" id="IPR020845">
    <property type="entry name" value="AMP-binding_CS"/>
</dbReference>
<comment type="cofactor">
    <cofactor evidence="1">
        <name>pantetheine 4'-phosphate</name>
        <dbReference type="ChEBI" id="CHEBI:47942"/>
    </cofactor>
</comment>
<dbReference type="CDD" id="cd19531">
    <property type="entry name" value="LCL_NRPS-like"/>
    <property type="match status" value="2"/>
</dbReference>
<sequence>MRELREMNETAMALPPAPGMVPLFEAQPPERVAVVDGGERWSYGELNAAANRLARRLADAGVARGDVVALYAGRSARTLAAMLAVLKSGAAYLPLDPGYPAARIRLVLEDSGAGVVLAPHELRERLPPENTAPVLALDADLSAYSDTNVEVAVDPADPAYLLYTSGSTGRPKGVVIPHRALLNFLVAMRDLLKCGPDDAWLALTSLSFDISGLELYLPLVTGGRTVIADSAAARDGRRLAALIRAEGVTHVQATPSGWRVLLDGDFPGRDVTALTGGEALTLPLARELRSRVRRLFNVYGPTETTIWSTAWEVPQDPGHVSIGRPIGNTQVHVLDERGRPAATGELHLGGHGLALGYHRRPGLTAERFVPDPAGPPGSRLYRTGDVVRVEPGGLSYLGRTDDQVKLRGHRIELGEVESALEDLPGVRQAATAVHHETLTAYLVGDIPADARERLADRLPAHMLPSAIVPMDALPLTPNGKVDRRALPEPAAPRGGTGPAPRTAAERAVAEVFAEVLGLGSAAAGDDFFLLGGHSLLAARAAARLTGRLGVETPVAALFEHPTVAGLARALEDLAAPSAPLTRGPAGVAPPLSPGQERLWFLYRLDPEDASYNIHLARRLRGPLDAGRLADALTRVAARHEPLRTRYPEVDGRPVAVVEPPGPLPLERADLSGLPPEEREAAAGRLVAERVNTPFDLAAAPPVRATLIRLSASEHVLCVVFHHVAGDGWSQNVLLSDLAACYAGRELPELAVGHGDVVRWRREREAAGAGEAALAYWRERLAGAPPLELPADRPRSPGLARRGASHRVRLPRATVAALEELGRRTGTTLFMVLLAGYQALLSRHSGQEDLTVGTAVAGRDRVELEPLVGFLAETLVLRGDLSGDPAFTELLARTREAVLGALTHGDVPVERLGAGDGRAPFRTMMILHTQDDGAPVPLGDVTAEVFHAAYTPARFDLSLDAWPAPDGLDLVFGYETALFDAATVAGLARRLIALLGAAVAAPGARLSRLARVTGEERERLLRGPNDTAMALPAVPGLVPLFEAQPPERVAVVDGGERWLYGELNAAANRLARRLADAGVARGDVVALYAGRSARTLAAMLAVLKSGAAYLPLDPGYPAARIRLVLEDSGARTVLAPDELRERLPAGGAVTAVLPLDDDLRGYDGSDPGLPVRPEDPAYVLYTSGSTGRPKGVVVPHRALLNFLVAMRGLLGAGPDDAWLALTSLSFDISGLELYLPLVTGGRTVIADQEAALDGARLAGLVRAEGVTHVQATPSGWRVLLAGGFAAPEVTALAGGEALSEPLARELRSRTRRLFNVYGPTETTIWSTAWEVPQDPGHVSIGRPIGNTQVYVLDGHGEPAHTGELHLGGHGLALGYHRRPGLTAERFVPDPFGDAPGGRLYQTGDVVRLRSDGTLQYLGRTDDQVKLRGHRIELGEVESALEDLPGVRQAATAVHHETLTAYLVGDIPADARERLADRLPAHMLPSAIVPMDALPLTPNGKIDRRALPAPGARAGEDVPLRPREPGAAVPLSPAQERLWFLHSYLEGDTSGHLCLARRLRGPLDEDALARAVAALPARHEALRTRFETDGEGRPRAVLADAHPLALARHDLTGRAEPAEQVVADLAAEPFDLRAAPPVRAALLRLAADDHVVCLAAHPVAADEWTLPMVLADLAALYEGRDVPAPPVQAGDVTLWRARRERLAEPALEQWCARLAGSPVLDLPSDRPRPAVPARIPARHEIHVDADLAAALRRLGAEAGGGPSTALLAAYQVLLARQAGQTGFMVGLPVPGRERPELARVAGHLTRHLVVRGDLSGDPDLAELLRRTAEAEREAAEHADLSPERLVTALGVERDPGREPLFQTTLTVRDQAPPPAGLGEPFAPRPAALDHDLELEAVPGPDGLALVLHYDAALFTADTAALLAGRYVALLRAMAADPGRRLSEPAGDPAAEPWGAGPERVLDPWGVPVPPGAAGELWRDGVRTGERVRRHPDGRLERLPEPPTVGTAGAGPRPAYVAPRTDAEALVAEVWGDLLGVAKVGAHDDFFRLGGHSLLAVRAAARLRATLEVDVPIRTFFTHRTLAGFAAATEEILLAELEGLSDEEALRLLDPALLESGEAL</sequence>